<dbReference type="EMBL" id="CM010721">
    <property type="protein sequence ID" value="RZC72119.1"/>
    <property type="molecule type" value="Genomic_DNA"/>
</dbReference>
<sequence length="95" mass="10750">MNLLWKGETALILMSKSMGANAHKYFGQVNVGHRDLGGSGTPGHTDVEVDLKFVQRTLKGCRGNWQFWLRLHKTRCGTGKIGPEPYQNRCSQYRD</sequence>
<proteinExistence type="predicted"/>
<evidence type="ECO:0000313" key="2">
    <source>
        <dbReference type="Proteomes" id="UP000316621"/>
    </source>
</evidence>
<dbReference type="AlphaFoldDB" id="A0A4Y7KJJ8"/>
<dbReference type="Proteomes" id="UP000316621">
    <property type="component" value="Chromosome 7"/>
</dbReference>
<evidence type="ECO:0000313" key="1">
    <source>
        <dbReference type="EMBL" id="RZC72119.1"/>
    </source>
</evidence>
<organism evidence="1 2">
    <name type="scientific">Papaver somniferum</name>
    <name type="common">Opium poppy</name>
    <dbReference type="NCBI Taxonomy" id="3469"/>
    <lineage>
        <taxon>Eukaryota</taxon>
        <taxon>Viridiplantae</taxon>
        <taxon>Streptophyta</taxon>
        <taxon>Embryophyta</taxon>
        <taxon>Tracheophyta</taxon>
        <taxon>Spermatophyta</taxon>
        <taxon>Magnoliopsida</taxon>
        <taxon>Ranunculales</taxon>
        <taxon>Papaveraceae</taxon>
        <taxon>Papaveroideae</taxon>
        <taxon>Papaver</taxon>
    </lineage>
</organism>
<dbReference type="Gramene" id="RZC72119">
    <property type="protein sequence ID" value="RZC72119"/>
    <property type="gene ID" value="C5167_035343"/>
</dbReference>
<name>A0A4Y7KJJ8_PAPSO</name>
<gene>
    <name evidence="1" type="ORF">C5167_035343</name>
</gene>
<keyword evidence="2" id="KW-1185">Reference proteome</keyword>
<protein>
    <submittedName>
        <fullName evidence="1">Uncharacterized protein</fullName>
    </submittedName>
</protein>
<accession>A0A4Y7KJJ8</accession>
<reference evidence="1 2" key="1">
    <citation type="journal article" date="2018" name="Science">
        <title>The opium poppy genome and morphinan production.</title>
        <authorList>
            <person name="Guo L."/>
            <person name="Winzer T."/>
            <person name="Yang X."/>
            <person name="Li Y."/>
            <person name="Ning Z."/>
            <person name="He Z."/>
            <person name="Teodor R."/>
            <person name="Lu Y."/>
            <person name="Bowser T.A."/>
            <person name="Graham I.A."/>
            <person name="Ye K."/>
        </authorList>
    </citation>
    <scope>NUCLEOTIDE SEQUENCE [LARGE SCALE GENOMIC DNA]</scope>
    <source>
        <strain evidence="2">cv. HN1</strain>
        <tissue evidence="1">Leaves</tissue>
    </source>
</reference>